<evidence type="ECO:0000313" key="3">
    <source>
        <dbReference type="EMBL" id="GHD03158.1"/>
    </source>
</evidence>
<reference evidence="4" key="1">
    <citation type="journal article" date="2019" name="Int. J. Syst. Evol. Microbiol.">
        <title>The Global Catalogue of Microorganisms (GCM) 10K type strain sequencing project: providing services to taxonomists for standard genome sequencing and annotation.</title>
        <authorList>
            <consortium name="The Broad Institute Genomics Platform"/>
            <consortium name="The Broad Institute Genome Sequencing Center for Infectious Disease"/>
            <person name="Wu L."/>
            <person name="Ma J."/>
        </authorList>
    </citation>
    <scope>NUCLEOTIDE SEQUENCE [LARGE SCALE GENOMIC DNA]</scope>
    <source>
        <strain evidence="4">KCTC 23314</strain>
    </source>
</reference>
<gene>
    <name evidence="3" type="primary">vapC</name>
    <name evidence="3" type="ORF">GCM10007320_62960</name>
</gene>
<dbReference type="InterPro" id="IPR051619">
    <property type="entry name" value="TypeII_TA_RNase_PINc/VapC"/>
</dbReference>
<dbReference type="RefSeq" id="WP_189690812.1">
    <property type="nucleotide sequence ID" value="NZ_BMYK01000043.1"/>
</dbReference>
<proteinExistence type="predicted"/>
<evidence type="ECO:0000313" key="4">
    <source>
        <dbReference type="Proteomes" id="UP000626210"/>
    </source>
</evidence>
<dbReference type="PANTHER" id="PTHR35901">
    <property type="entry name" value="RIBONUCLEASE VAPC3"/>
    <property type="match status" value="1"/>
</dbReference>
<dbReference type="InterPro" id="IPR044153">
    <property type="entry name" value="PIN_Pae0151-like"/>
</dbReference>
<name>A0ABQ3GGB8_9BURK</name>
<sequence>MQASTHLVLDTSVALGAVFADEQDAYSVGVLQALADLNAVVPVLWHLEMADILSRALRSERISAEGIRQCWQHLAVLDLQTLPLEPDARYWTERAHDWGLTSYDACYLDLARQQRLPLATKDKQLMAAARRVGVDIFQPPQS</sequence>
<dbReference type="EMBL" id="BMYK01000043">
    <property type="protein sequence ID" value="GHD03158.1"/>
    <property type="molecule type" value="Genomic_DNA"/>
</dbReference>
<accession>A0ABQ3GGB8</accession>
<dbReference type="PANTHER" id="PTHR35901:SF1">
    <property type="entry name" value="EXONUCLEASE VAPC9"/>
    <property type="match status" value="1"/>
</dbReference>
<comment type="caution">
    <text evidence="3">The sequence shown here is derived from an EMBL/GenBank/DDBJ whole genome shotgun (WGS) entry which is preliminary data.</text>
</comment>
<organism evidence="3 4">
    <name type="scientific">Pseudorhodoferax aquiterrae</name>
    <dbReference type="NCBI Taxonomy" id="747304"/>
    <lineage>
        <taxon>Bacteria</taxon>
        <taxon>Pseudomonadati</taxon>
        <taxon>Pseudomonadota</taxon>
        <taxon>Betaproteobacteria</taxon>
        <taxon>Burkholderiales</taxon>
        <taxon>Comamonadaceae</taxon>
    </lineage>
</organism>
<evidence type="ECO:0000256" key="1">
    <source>
        <dbReference type="ARBA" id="ARBA00022842"/>
    </source>
</evidence>
<evidence type="ECO:0000259" key="2">
    <source>
        <dbReference type="Pfam" id="PF01850"/>
    </source>
</evidence>
<dbReference type="InterPro" id="IPR002716">
    <property type="entry name" value="PIN_dom"/>
</dbReference>
<dbReference type="Proteomes" id="UP000626210">
    <property type="component" value="Unassembled WGS sequence"/>
</dbReference>
<dbReference type="SUPFAM" id="SSF88723">
    <property type="entry name" value="PIN domain-like"/>
    <property type="match status" value="1"/>
</dbReference>
<protein>
    <submittedName>
        <fullName evidence="3">Ribonuclease VapC</fullName>
    </submittedName>
</protein>
<dbReference type="Gene3D" id="3.40.50.1010">
    <property type="entry name" value="5'-nuclease"/>
    <property type="match status" value="1"/>
</dbReference>
<feature type="domain" description="PIN" evidence="2">
    <location>
        <begin position="8"/>
        <end position="128"/>
    </location>
</feature>
<dbReference type="InterPro" id="IPR029060">
    <property type="entry name" value="PIN-like_dom_sf"/>
</dbReference>
<dbReference type="Pfam" id="PF01850">
    <property type="entry name" value="PIN"/>
    <property type="match status" value="1"/>
</dbReference>
<keyword evidence="1" id="KW-0460">Magnesium</keyword>
<dbReference type="CDD" id="cd09873">
    <property type="entry name" value="PIN_Pae0151-like"/>
    <property type="match status" value="1"/>
</dbReference>
<keyword evidence="4" id="KW-1185">Reference proteome</keyword>